<keyword evidence="1" id="KW-0472">Membrane</keyword>
<keyword evidence="1" id="KW-0812">Transmembrane</keyword>
<comment type="caution">
    <text evidence="2">The sequence shown here is derived from an EMBL/GenBank/DDBJ whole genome shotgun (WGS) entry which is preliminary data.</text>
</comment>
<evidence type="ECO:0000256" key="1">
    <source>
        <dbReference type="SAM" id="Phobius"/>
    </source>
</evidence>
<proteinExistence type="predicted"/>
<accession>A0ABT5IYC9</accession>
<dbReference type="Proteomes" id="UP001219956">
    <property type="component" value="Unassembled WGS sequence"/>
</dbReference>
<dbReference type="RefSeq" id="WP_272751886.1">
    <property type="nucleotide sequence ID" value="NZ_JAQQLF010000011.1"/>
</dbReference>
<evidence type="ECO:0000313" key="2">
    <source>
        <dbReference type="EMBL" id="MDC7717571.1"/>
    </source>
</evidence>
<reference evidence="2 3" key="1">
    <citation type="submission" date="2023-01" db="EMBL/GenBank/DDBJ databases">
        <title>Novel species of the genus Vogesella isolated from rivers.</title>
        <authorList>
            <person name="Lu H."/>
        </authorList>
    </citation>
    <scope>NUCLEOTIDE SEQUENCE [LARGE SCALE GENOMIC DNA]</scope>
    <source>
        <strain evidence="2 3">DC21W</strain>
    </source>
</reference>
<organism evidence="2 3">
    <name type="scientific">Vogesella aquatica</name>
    <dbReference type="NCBI Taxonomy" id="2984206"/>
    <lineage>
        <taxon>Bacteria</taxon>
        <taxon>Pseudomonadati</taxon>
        <taxon>Pseudomonadota</taxon>
        <taxon>Betaproteobacteria</taxon>
        <taxon>Neisseriales</taxon>
        <taxon>Chromobacteriaceae</taxon>
        <taxon>Vogesella</taxon>
    </lineage>
</organism>
<feature type="transmembrane region" description="Helical" evidence="1">
    <location>
        <begin position="12"/>
        <end position="33"/>
    </location>
</feature>
<gene>
    <name evidence="2" type="ORF">PQU95_10145</name>
</gene>
<protein>
    <submittedName>
        <fullName evidence="2">Uncharacterized protein</fullName>
    </submittedName>
</protein>
<keyword evidence="3" id="KW-1185">Reference proteome</keyword>
<name>A0ABT5IYC9_9NEIS</name>
<feature type="transmembrane region" description="Helical" evidence="1">
    <location>
        <begin position="45"/>
        <end position="62"/>
    </location>
</feature>
<sequence>MMKNRIIYLLDKAFTIFLIVFFKWLLFPFMWIFSNCVQPLRFHKLLIWLAFLWVGSLLPAHGHEWYEYVACNWGVGNCGRYAPPTAAEIWWRQTYMRPLLILAALASANFYIQHIKREIRLRRQLANDPDMVIPLPWWKPKWLDKYFWWL</sequence>
<keyword evidence="1" id="KW-1133">Transmembrane helix</keyword>
<evidence type="ECO:0000313" key="3">
    <source>
        <dbReference type="Proteomes" id="UP001219956"/>
    </source>
</evidence>
<dbReference type="EMBL" id="JAQQLF010000011">
    <property type="protein sequence ID" value="MDC7717571.1"/>
    <property type="molecule type" value="Genomic_DNA"/>
</dbReference>